<dbReference type="PANTHER" id="PTHR47268:SF4">
    <property type="entry name" value="ACYLPHOSPHATASE"/>
    <property type="match status" value="1"/>
</dbReference>
<dbReference type="Pfam" id="PF00708">
    <property type="entry name" value="Acylphosphatase"/>
    <property type="match status" value="1"/>
</dbReference>
<dbReference type="InterPro" id="IPR020456">
    <property type="entry name" value="Acylphosphatase"/>
</dbReference>
<evidence type="ECO:0000256" key="2">
    <source>
        <dbReference type="ARBA" id="ARBA00012150"/>
    </source>
</evidence>
<dbReference type="EC" id="3.6.1.7" evidence="2 4"/>
<name>A0A2H0WLX6_9BACT</name>
<dbReference type="InterPro" id="IPR001792">
    <property type="entry name" value="Acylphosphatase-like_dom"/>
</dbReference>
<dbReference type="PANTHER" id="PTHR47268">
    <property type="entry name" value="ACYLPHOSPHATASE"/>
    <property type="match status" value="1"/>
</dbReference>
<dbReference type="InterPro" id="IPR036046">
    <property type="entry name" value="Acylphosphatase-like_dom_sf"/>
</dbReference>
<gene>
    <name evidence="7" type="ORF">COT67_00890</name>
</gene>
<keyword evidence="4" id="KW-0378">Hydrolase</keyword>
<evidence type="ECO:0000256" key="3">
    <source>
        <dbReference type="ARBA" id="ARBA00047645"/>
    </source>
</evidence>
<sequence>MKKKLFLKVYGRVQGVFFRDSARRKAEELGLICSAENKPDKTVEIIAEGREEDLKQLIEWCRAGGPEYAEVRKVKSVLY</sequence>
<dbReference type="EMBL" id="PEZL01000012">
    <property type="protein sequence ID" value="PIS13595.1"/>
    <property type="molecule type" value="Genomic_DNA"/>
</dbReference>
<evidence type="ECO:0000259" key="6">
    <source>
        <dbReference type="PROSITE" id="PS51160"/>
    </source>
</evidence>
<feature type="domain" description="Acylphosphatase-like" evidence="6">
    <location>
        <begin position="4"/>
        <end position="79"/>
    </location>
</feature>
<dbReference type="GO" id="GO:0003998">
    <property type="term" value="F:acylphosphatase activity"/>
    <property type="evidence" value="ECO:0007669"/>
    <property type="project" value="UniProtKB-EC"/>
</dbReference>
<organism evidence="7 8">
    <name type="scientific">Candidatus Tagabacteria bacterium CG09_land_8_20_14_0_10_41_14</name>
    <dbReference type="NCBI Taxonomy" id="1975021"/>
    <lineage>
        <taxon>Bacteria</taxon>
        <taxon>Candidatus Tagaibacteriota</taxon>
    </lineage>
</organism>
<dbReference type="Gene3D" id="3.30.70.100">
    <property type="match status" value="1"/>
</dbReference>
<comment type="catalytic activity">
    <reaction evidence="3 4">
        <text>an acyl phosphate + H2O = a carboxylate + phosphate + H(+)</text>
        <dbReference type="Rhea" id="RHEA:14965"/>
        <dbReference type="ChEBI" id="CHEBI:15377"/>
        <dbReference type="ChEBI" id="CHEBI:15378"/>
        <dbReference type="ChEBI" id="CHEBI:29067"/>
        <dbReference type="ChEBI" id="CHEBI:43474"/>
        <dbReference type="ChEBI" id="CHEBI:59918"/>
        <dbReference type="EC" id="3.6.1.7"/>
    </reaction>
</comment>
<evidence type="ECO:0000313" key="7">
    <source>
        <dbReference type="EMBL" id="PIS13595.1"/>
    </source>
</evidence>
<accession>A0A2H0WLX6</accession>
<evidence type="ECO:0000256" key="4">
    <source>
        <dbReference type="PROSITE-ProRule" id="PRU00520"/>
    </source>
</evidence>
<dbReference type="PROSITE" id="PS00150">
    <property type="entry name" value="ACYLPHOSPHATASE_1"/>
    <property type="match status" value="1"/>
</dbReference>
<dbReference type="PROSITE" id="PS51160">
    <property type="entry name" value="ACYLPHOSPHATASE_3"/>
    <property type="match status" value="1"/>
</dbReference>
<comment type="caution">
    <text evidence="7">The sequence shown here is derived from an EMBL/GenBank/DDBJ whole genome shotgun (WGS) entry which is preliminary data.</text>
</comment>
<evidence type="ECO:0000256" key="1">
    <source>
        <dbReference type="ARBA" id="ARBA00005614"/>
    </source>
</evidence>
<evidence type="ECO:0000256" key="5">
    <source>
        <dbReference type="RuleBase" id="RU004168"/>
    </source>
</evidence>
<proteinExistence type="inferred from homology"/>
<reference evidence="8" key="1">
    <citation type="submission" date="2017-09" db="EMBL/GenBank/DDBJ databases">
        <title>Depth-based differentiation of microbial function through sediment-hosted aquifers and enrichment of novel symbionts in the deep terrestrial subsurface.</title>
        <authorList>
            <person name="Probst A.J."/>
            <person name="Ladd B."/>
            <person name="Jarett J.K."/>
            <person name="Geller-Mcgrath D.E."/>
            <person name="Sieber C.M.K."/>
            <person name="Emerson J.B."/>
            <person name="Anantharaman K."/>
            <person name="Thomas B.C."/>
            <person name="Malmstrom R."/>
            <person name="Stieglmeier M."/>
            <person name="Klingl A."/>
            <person name="Woyke T."/>
            <person name="Ryan C.M."/>
            <person name="Banfield J.F."/>
        </authorList>
    </citation>
    <scope>NUCLEOTIDE SEQUENCE [LARGE SCALE GENOMIC DNA]</scope>
</reference>
<dbReference type="Proteomes" id="UP000230353">
    <property type="component" value="Unassembled WGS sequence"/>
</dbReference>
<comment type="similarity">
    <text evidence="1 5">Belongs to the acylphosphatase family.</text>
</comment>
<dbReference type="SUPFAM" id="SSF54975">
    <property type="entry name" value="Acylphosphatase/BLUF domain-like"/>
    <property type="match status" value="1"/>
</dbReference>
<feature type="active site" evidence="4">
    <location>
        <position position="19"/>
    </location>
</feature>
<evidence type="ECO:0000313" key="8">
    <source>
        <dbReference type="Proteomes" id="UP000230353"/>
    </source>
</evidence>
<dbReference type="InterPro" id="IPR017968">
    <property type="entry name" value="Acylphosphatase_CS"/>
</dbReference>
<protein>
    <recommendedName>
        <fullName evidence="2 4">acylphosphatase</fullName>
        <ecNumber evidence="2 4">3.6.1.7</ecNumber>
    </recommendedName>
</protein>
<feature type="active site" evidence="4">
    <location>
        <position position="37"/>
    </location>
</feature>
<dbReference type="AlphaFoldDB" id="A0A2H0WLX6"/>